<feature type="domain" description="4'-phosphopantetheinyl transferase" evidence="3">
    <location>
        <begin position="118"/>
        <end position="204"/>
    </location>
</feature>
<evidence type="ECO:0000313" key="5">
    <source>
        <dbReference type="Proteomes" id="UP000230392"/>
    </source>
</evidence>
<evidence type="ECO:0000313" key="4">
    <source>
        <dbReference type="EMBL" id="PIP16019.1"/>
    </source>
</evidence>
<keyword evidence="2" id="KW-0808">Transferase</keyword>
<evidence type="ECO:0000256" key="2">
    <source>
        <dbReference type="ARBA" id="ARBA00022679"/>
    </source>
</evidence>
<dbReference type="Pfam" id="PF01648">
    <property type="entry name" value="ACPS"/>
    <property type="match status" value="1"/>
</dbReference>
<accession>A0A2G9Y9W4</accession>
<comment type="caution">
    <text evidence="4">The sequence shown here is derived from an EMBL/GenBank/DDBJ whole genome shotgun (WGS) entry which is preliminary data.</text>
</comment>
<feature type="non-terminal residue" evidence="4">
    <location>
        <position position="1"/>
    </location>
</feature>
<dbReference type="Gene3D" id="3.90.470.20">
    <property type="entry name" value="4'-phosphopantetheinyl transferase domain"/>
    <property type="match status" value="2"/>
</dbReference>
<dbReference type="PANTHER" id="PTHR12215">
    <property type="entry name" value="PHOSPHOPANTETHEINE TRANSFERASE"/>
    <property type="match status" value="1"/>
</dbReference>
<dbReference type="InterPro" id="IPR050559">
    <property type="entry name" value="P-Pant_transferase_sf"/>
</dbReference>
<dbReference type="EMBL" id="PCRF01000223">
    <property type="protein sequence ID" value="PIP16019.1"/>
    <property type="molecule type" value="Genomic_DNA"/>
</dbReference>
<dbReference type="GO" id="GO:0000287">
    <property type="term" value="F:magnesium ion binding"/>
    <property type="evidence" value="ECO:0007669"/>
    <property type="project" value="InterPro"/>
</dbReference>
<comment type="similarity">
    <text evidence="1">Belongs to the P-Pant transferase superfamily. Gsp/Sfp/HetI/AcpT family.</text>
</comment>
<evidence type="ECO:0000259" key="3">
    <source>
        <dbReference type="Pfam" id="PF01648"/>
    </source>
</evidence>
<proteinExistence type="inferred from homology"/>
<dbReference type="GO" id="GO:0005829">
    <property type="term" value="C:cytosol"/>
    <property type="evidence" value="ECO:0007669"/>
    <property type="project" value="TreeGrafter"/>
</dbReference>
<reference evidence="4 5" key="1">
    <citation type="submission" date="2017-09" db="EMBL/GenBank/DDBJ databases">
        <title>Depth-based differentiation of microbial function through sediment-hosted aquifers and enrichment of novel symbionts in the deep terrestrial subsurface.</title>
        <authorList>
            <person name="Probst A.J."/>
            <person name="Ladd B."/>
            <person name="Jarett J.K."/>
            <person name="Geller-Mcgrath D.E."/>
            <person name="Sieber C.M."/>
            <person name="Emerson J.B."/>
            <person name="Anantharaman K."/>
            <person name="Thomas B.C."/>
            <person name="Malmstrom R."/>
            <person name="Stieglmeier M."/>
            <person name="Klingl A."/>
            <person name="Woyke T."/>
            <person name="Ryan C.M."/>
            <person name="Banfield J.F."/>
        </authorList>
    </citation>
    <scope>NUCLEOTIDE SEQUENCE [LARGE SCALE GENOMIC DNA]</scope>
    <source>
        <strain evidence="4">CG23_combo_of_CG06-09_8_20_14_all_48_7</strain>
    </source>
</reference>
<dbReference type="AlphaFoldDB" id="A0A2G9Y9W4"/>
<dbReference type="GO" id="GO:0019878">
    <property type="term" value="P:lysine biosynthetic process via aminoadipic acid"/>
    <property type="evidence" value="ECO:0007669"/>
    <property type="project" value="TreeGrafter"/>
</dbReference>
<dbReference type="Proteomes" id="UP000230392">
    <property type="component" value="Unassembled WGS sequence"/>
</dbReference>
<dbReference type="InterPro" id="IPR008278">
    <property type="entry name" value="4-PPantetheinyl_Trfase_dom"/>
</dbReference>
<dbReference type="InterPro" id="IPR037143">
    <property type="entry name" value="4-PPantetheinyl_Trfase_dom_sf"/>
</dbReference>
<name>A0A2G9Y9W4_9BACT</name>
<gene>
    <name evidence="4" type="ORF">COX46_04545</name>
</gene>
<sequence>FEDSRRIRQKMLVRLVLNKKEKEFWYRGLGESEKRKVQWLLGRATAKDAVRLFLKERYQMELRSADIGIENDRLGKPCLKGGWLQSIPVPPFLSLAHTEGFAVAVAGEVKEFPTAITGIGIDVEPVQELSAGFISRVFRQEEKDLADKTNKEAGEWLLRFWCVKEAVSKALGSGIRHDPKDIAILSLDQKEKRTTVRLTGRWTEQFPEKKDKDFLVSTFRKGEFVIALVLL</sequence>
<protein>
    <recommendedName>
        <fullName evidence="3">4'-phosphopantetheinyl transferase domain-containing protein</fullName>
    </recommendedName>
</protein>
<dbReference type="GO" id="GO:0008897">
    <property type="term" value="F:holo-[acyl-carrier-protein] synthase activity"/>
    <property type="evidence" value="ECO:0007669"/>
    <property type="project" value="InterPro"/>
</dbReference>
<evidence type="ECO:0000256" key="1">
    <source>
        <dbReference type="ARBA" id="ARBA00010990"/>
    </source>
</evidence>
<dbReference type="PANTHER" id="PTHR12215:SF10">
    <property type="entry name" value="L-AMINOADIPATE-SEMIALDEHYDE DEHYDROGENASE-PHOSPHOPANTETHEINYL TRANSFERASE"/>
    <property type="match status" value="1"/>
</dbReference>
<organism evidence="4 5">
    <name type="scientific">bacterium (Candidatus Ratteibacteria) CG23_combo_of_CG06-09_8_20_14_all_48_7</name>
    <dbReference type="NCBI Taxonomy" id="2014292"/>
    <lineage>
        <taxon>Bacteria</taxon>
        <taxon>Candidatus Ratteibacteria</taxon>
    </lineage>
</organism>
<dbReference type="SUPFAM" id="SSF56214">
    <property type="entry name" value="4'-phosphopantetheinyl transferase"/>
    <property type="match status" value="2"/>
</dbReference>